<dbReference type="Pfam" id="PF04782">
    <property type="entry name" value="DUF632"/>
    <property type="match status" value="1"/>
</dbReference>
<organism evidence="2 3">
    <name type="scientific">Flemingia macrophylla</name>
    <dbReference type="NCBI Taxonomy" id="520843"/>
    <lineage>
        <taxon>Eukaryota</taxon>
        <taxon>Viridiplantae</taxon>
        <taxon>Streptophyta</taxon>
        <taxon>Embryophyta</taxon>
        <taxon>Tracheophyta</taxon>
        <taxon>Spermatophyta</taxon>
        <taxon>Magnoliopsida</taxon>
        <taxon>eudicotyledons</taxon>
        <taxon>Gunneridae</taxon>
        <taxon>Pentapetalae</taxon>
        <taxon>rosids</taxon>
        <taxon>fabids</taxon>
        <taxon>Fabales</taxon>
        <taxon>Fabaceae</taxon>
        <taxon>Papilionoideae</taxon>
        <taxon>50 kb inversion clade</taxon>
        <taxon>NPAAA clade</taxon>
        <taxon>indigoferoid/millettioid clade</taxon>
        <taxon>Phaseoleae</taxon>
        <taxon>Flemingia</taxon>
    </lineage>
</organism>
<evidence type="ECO:0000259" key="1">
    <source>
        <dbReference type="Pfam" id="PF04782"/>
    </source>
</evidence>
<comment type="caution">
    <text evidence="2">The sequence shown here is derived from an EMBL/GenBank/DDBJ whole genome shotgun (WGS) entry which is preliminary data.</text>
</comment>
<name>A0ABD1LFB9_9FABA</name>
<dbReference type="PANTHER" id="PTHR21450:SF9">
    <property type="entry name" value="BZIP DOMAIN CLASS TRANSCRIPTION FACTOR (DUF630 AND DUF632)-RELATED"/>
    <property type="match status" value="1"/>
</dbReference>
<dbReference type="InterPro" id="IPR006867">
    <property type="entry name" value="DUF632"/>
</dbReference>
<accession>A0ABD1LFB9</accession>
<evidence type="ECO:0000313" key="2">
    <source>
        <dbReference type="EMBL" id="KAL2322211.1"/>
    </source>
</evidence>
<protein>
    <recommendedName>
        <fullName evidence="1">DUF632 domain-containing protein</fullName>
    </recommendedName>
</protein>
<keyword evidence="3" id="KW-1185">Reference proteome</keyword>
<sequence length="213" mass="23652">MNLGSSTRALNPFCLHNLATAETFTDEVFAQITLAPVHKREVLGLEEEKNDASTGILLLAEVISHIESKPVDSAIIHSLVGFFKDKLAREGVKIEHEKKLSALQSQEYKGEDEAKIFKTKTSINRLQSLIVVTSQAVSTTSTTIIGLRDSDLVPQLVDLCIGSFPITARGSTTSKLPKLPYRDPEVMSAKSTPMKFHDHRSFHHWKYARVVLL</sequence>
<dbReference type="Proteomes" id="UP001603857">
    <property type="component" value="Unassembled WGS sequence"/>
</dbReference>
<dbReference type="PANTHER" id="PTHR21450">
    <property type="entry name" value="PROTEIN ALTERED PHOSPHATE STARVATION RESPONSE 1"/>
    <property type="match status" value="1"/>
</dbReference>
<gene>
    <name evidence="2" type="ORF">Fmac_026590</name>
</gene>
<proteinExistence type="predicted"/>
<dbReference type="AlphaFoldDB" id="A0ABD1LFB9"/>
<dbReference type="EMBL" id="JBGMDY010000009">
    <property type="protein sequence ID" value="KAL2322211.1"/>
    <property type="molecule type" value="Genomic_DNA"/>
</dbReference>
<feature type="domain" description="DUF632" evidence="1">
    <location>
        <begin position="88"/>
        <end position="162"/>
    </location>
</feature>
<evidence type="ECO:0000313" key="3">
    <source>
        <dbReference type="Proteomes" id="UP001603857"/>
    </source>
</evidence>
<reference evidence="2 3" key="1">
    <citation type="submission" date="2024-08" db="EMBL/GenBank/DDBJ databases">
        <title>Insights into the chromosomal genome structure of Flemingia macrophylla.</title>
        <authorList>
            <person name="Ding Y."/>
            <person name="Zhao Y."/>
            <person name="Bi W."/>
            <person name="Wu M."/>
            <person name="Zhao G."/>
            <person name="Gong Y."/>
            <person name="Li W."/>
            <person name="Zhang P."/>
        </authorList>
    </citation>
    <scope>NUCLEOTIDE SEQUENCE [LARGE SCALE GENOMIC DNA]</scope>
    <source>
        <strain evidence="2">DYQJB</strain>
        <tissue evidence="2">Leaf</tissue>
    </source>
</reference>